<sequence>QNKSSSFRPNSLHSAQTVPSIPAEVLDDICWRFLYNIPDNERNDLIRTCFQIEQAHWYYVDFFCKDKEFKSQCPDLGQRDFMKCPKCFLAYYVLEKWRSYKSVVPTYGAILLDSTLNYVLLIQGFYARSSWGFPKGKLNEGEEPTVCAAREVEEEVGYDISEKISEKLFIQKFVNETLVRLYLITDVPVDYHYAPKTRNEIGKIQWFSIWDLPTDRNDTKTSERIGYSPNNFYTALPFINDLREYVSRQQKKRLKKPKVITLASRWGMEINVTYSFSERLESLPPILGTLLPNLENNSLSQHTSGLNITGSQRDVSPSSTFFKPVSIAPLTFTGPSFMELVLSNVSKSPNG</sequence>
<dbReference type="PROSITE" id="PS00893">
    <property type="entry name" value="NUDIX_BOX"/>
    <property type="match status" value="1"/>
</dbReference>
<comment type="catalytic activity">
    <reaction evidence="9">
        <text>a 5'-end (N(7)-methyl 5'-triphosphoguanosine)-ribonucleoside in mRNA + H2O = N(7)-methyl-GDP + a 5'-end phospho-ribonucleoside in mRNA + 2 H(+)</text>
        <dbReference type="Rhea" id="RHEA:67484"/>
        <dbReference type="Rhea" id="RHEA-COMP:15692"/>
        <dbReference type="Rhea" id="RHEA-COMP:17167"/>
        <dbReference type="ChEBI" id="CHEBI:15377"/>
        <dbReference type="ChEBI" id="CHEBI:15378"/>
        <dbReference type="ChEBI" id="CHEBI:63714"/>
        <dbReference type="ChEBI" id="CHEBI:138282"/>
        <dbReference type="ChEBI" id="CHEBI:156461"/>
        <dbReference type="EC" id="3.6.1.62"/>
    </reaction>
    <physiologicalReaction direction="left-to-right" evidence="9">
        <dbReference type="Rhea" id="RHEA:67485"/>
    </physiologicalReaction>
</comment>
<dbReference type="GO" id="GO:0003723">
    <property type="term" value="F:RNA binding"/>
    <property type="evidence" value="ECO:0007669"/>
    <property type="project" value="UniProtKB-KW"/>
</dbReference>
<comment type="subcellular location">
    <subcellularLocation>
        <location evidence="2">Cytoplasm</location>
    </subcellularLocation>
</comment>
<dbReference type="GO" id="GO:0030145">
    <property type="term" value="F:manganese ion binding"/>
    <property type="evidence" value="ECO:0007669"/>
    <property type="project" value="InterPro"/>
</dbReference>
<dbReference type="Proteomes" id="UP000274131">
    <property type="component" value="Unassembled WGS sequence"/>
</dbReference>
<dbReference type="OrthoDB" id="18996at2759"/>
<keyword evidence="8" id="KW-0464">Manganese</keyword>
<dbReference type="Pfam" id="PF05026">
    <property type="entry name" value="DCP2"/>
    <property type="match status" value="1"/>
</dbReference>
<organism evidence="14">
    <name type="scientific">Enterobius vermicularis</name>
    <name type="common">Human pinworm</name>
    <dbReference type="NCBI Taxonomy" id="51028"/>
    <lineage>
        <taxon>Eukaryota</taxon>
        <taxon>Metazoa</taxon>
        <taxon>Ecdysozoa</taxon>
        <taxon>Nematoda</taxon>
        <taxon>Chromadorea</taxon>
        <taxon>Rhabditida</taxon>
        <taxon>Spirurina</taxon>
        <taxon>Oxyuridomorpha</taxon>
        <taxon>Oxyuroidea</taxon>
        <taxon>Oxyuridae</taxon>
        <taxon>Enterobius</taxon>
    </lineage>
</organism>
<evidence type="ECO:0000256" key="5">
    <source>
        <dbReference type="ARBA" id="ARBA00022723"/>
    </source>
</evidence>
<evidence type="ECO:0000256" key="3">
    <source>
        <dbReference type="ARBA" id="ARBA00005279"/>
    </source>
</evidence>
<dbReference type="SUPFAM" id="SSF55811">
    <property type="entry name" value="Nudix"/>
    <property type="match status" value="1"/>
</dbReference>
<gene>
    <name evidence="12" type="ORF">EVEC_LOCUS2823</name>
</gene>
<dbReference type="PANTHER" id="PTHR23114:SF17">
    <property type="entry name" value="M7GPPPN-MRNA HYDROLASE"/>
    <property type="match status" value="1"/>
</dbReference>
<evidence type="ECO:0000256" key="1">
    <source>
        <dbReference type="ARBA" id="ARBA00001936"/>
    </source>
</evidence>
<evidence type="ECO:0000256" key="8">
    <source>
        <dbReference type="ARBA" id="ARBA00023211"/>
    </source>
</evidence>
<dbReference type="InterPro" id="IPR036189">
    <property type="entry name" value="DCP2_BoxA_sf"/>
</dbReference>
<dbReference type="STRING" id="51028.A0A0N4UZQ2"/>
<dbReference type="Pfam" id="PF00293">
    <property type="entry name" value="NUDIX"/>
    <property type="match status" value="1"/>
</dbReference>
<dbReference type="InterPro" id="IPR015797">
    <property type="entry name" value="NUDIX_hydrolase-like_dom_sf"/>
</dbReference>
<dbReference type="InterPro" id="IPR044099">
    <property type="entry name" value="Dcp2_NUDIX"/>
</dbReference>
<dbReference type="EMBL" id="UXUI01007455">
    <property type="protein sequence ID" value="VDD87680.1"/>
    <property type="molecule type" value="Genomic_DNA"/>
</dbReference>
<keyword evidence="5" id="KW-0479">Metal-binding</keyword>
<evidence type="ECO:0000313" key="14">
    <source>
        <dbReference type="WBParaSite" id="EVEC_0000311501-mRNA-1"/>
    </source>
</evidence>
<dbReference type="GO" id="GO:0140933">
    <property type="term" value="F:5'-(N(7)-methylguanosine 5'-triphospho)-[mRNA] hydrolase activity"/>
    <property type="evidence" value="ECO:0007669"/>
    <property type="project" value="UniProtKB-EC"/>
</dbReference>
<dbReference type="PANTHER" id="PTHR23114">
    <property type="entry name" value="M7GPPPN-MRNA HYDROLASE"/>
    <property type="match status" value="1"/>
</dbReference>
<dbReference type="SUPFAM" id="SSF140586">
    <property type="entry name" value="Dcp2 domain-like"/>
    <property type="match status" value="1"/>
</dbReference>
<evidence type="ECO:0000256" key="7">
    <source>
        <dbReference type="ARBA" id="ARBA00022884"/>
    </source>
</evidence>
<evidence type="ECO:0000256" key="6">
    <source>
        <dbReference type="ARBA" id="ARBA00022801"/>
    </source>
</evidence>
<evidence type="ECO:0000256" key="9">
    <source>
        <dbReference type="ARBA" id="ARBA00047661"/>
    </source>
</evidence>
<reference evidence="14" key="1">
    <citation type="submission" date="2017-02" db="UniProtKB">
        <authorList>
            <consortium name="WormBaseParasite"/>
        </authorList>
    </citation>
    <scope>IDENTIFICATION</scope>
</reference>
<dbReference type="FunFam" id="3.90.79.10:FF:000003">
    <property type="entry name" value="M7GpppN-mRNA hydrolase isoform 2"/>
    <property type="match status" value="1"/>
</dbReference>
<keyword evidence="6" id="KW-0378">Hydrolase</keyword>
<comment type="cofactor">
    <cofactor evidence="1">
        <name>Mn(2+)</name>
        <dbReference type="ChEBI" id="CHEBI:29035"/>
    </cofactor>
</comment>
<dbReference type="SMART" id="SM01125">
    <property type="entry name" value="DCP2"/>
    <property type="match status" value="1"/>
</dbReference>
<evidence type="ECO:0000259" key="11">
    <source>
        <dbReference type="PROSITE" id="PS51462"/>
    </source>
</evidence>
<dbReference type="InterPro" id="IPR007722">
    <property type="entry name" value="DCP2_BoxA"/>
</dbReference>
<dbReference type="WBParaSite" id="EVEC_0000311501-mRNA-1">
    <property type="protein sequence ID" value="EVEC_0000311501-mRNA-1"/>
    <property type="gene ID" value="EVEC_0000311501"/>
</dbReference>
<reference evidence="12 13" key="2">
    <citation type="submission" date="2018-10" db="EMBL/GenBank/DDBJ databases">
        <authorList>
            <consortium name="Pathogen Informatics"/>
        </authorList>
    </citation>
    <scope>NUCLEOTIDE SEQUENCE [LARGE SCALE GENOMIC DNA]</scope>
</reference>
<evidence type="ECO:0000313" key="12">
    <source>
        <dbReference type="EMBL" id="VDD87680.1"/>
    </source>
</evidence>
<feature type="domain" description="Nudix hydrolase" evidence="11">
    <location>
        <begin position="102"/>
        <end position="232"/>
    </location>
</feature>
<accession>A0A0N4UZQ2</accession>
<dbReference type="PROSITE" id="PS51462">
    <property type="entry name" value="NUDIX"/>
    <property type="match status" value="1"/>
</dbReference>
<dbReference type="CDD" id="cd03672">
    <property type="entry name" value="NUDIX_Dcp2p_Nudt20"/>
    <property type="match status" value="1"/>
</dbReference>
<dbReference type="GO" id="GO:0000184">
    <property type="term" value="P:nuclear-transcribed mRNA catabolic process, nonsense-mediated decay"/>
    <property type="evidence" value="ECO:0007669"/>
    <property type="project" value="InterPro"/>
</dbReference>
<keyword evidence="4" id="KW-0963">Cytoplasm</keyword>
<keyword evidence="7" id="KW-0694">RNA-binding</keyword>
<dbReference type="InterPro" id="IPR000086">
    <property type="entry name" value="NUDIX_hydrolase_dom"/>
</dbReference>
<proteinExistence type="inferred from homology"/>
<dbReference type="Gene3D" id="1.10.10.1050">
    <property type="entry name" value="Dcp2, box A domain"/>
    <property type="match status" value="1"/>
</dbReference>
<evidence type="ECO:0000256" key="10">
    <source>
        <dbReference type="ARBA" id="ARBA00078183"/>
    </source>
</evidence>
<dbReference type="InterPro" id="IPR020084">
    <property type="entry name" value="NUDIX_hydrolase_CS"/>
</dbReference>
<evidence type="ECO:0000256" key="4">
    <source>
        <dbReference type="ARBA" id="ARBA00022490"/>
    </source>
</evidence>
<evidence type="ECO:0000313" key="13">
    <source>
        <dbReference type="Proteomes" id="UP000274131"/>
    </source>
</evidence>
<comment type="similarity">
    <text evidence="3">Belongs to the Nudix hydrolase family. DCP2 subfamily.</text>
</comment>
<dbReference type="GO" id="GO:0000932">
    <property type="term" value="C:P-body"/>
    <property type="evidence" value="ECO:0007669"/>
    <property type="project" value="TreeGrafter"/>
</dbReference>
<dbReference type="Gene3D" id="3.90.79.10">
    <property type="entry name" value="Nucleoside Triphosphate Pyrophosphohydrolase"/>
    <property type="match status" value="1"/>
</dbReference>
<keyword evidence="13" id="KW-1185">Reference proteome</keyword>
<protein>
    <recommendedName>
        <fullName evidence="10">mRNA-decapping enzyme 2</fullName>
    </recommendedName>
</protein>
<dbReference type="AlphaFoldDB" id="A0A0N4UZQ2"/>
<name>A0A0N4UZQ2_ENTVE</name>
<dbReference type="GO" id="GO:0000290">
    <property type="term" value="P:deadenylation-dependent decapping of nuclear-transcribed mRNA"/>
    <property type="evidence" value="ECO:0007669"/>
    <property type="project" value="InterPro"/>
</dbReference>
<evidence type="ECO:0000256" key="2">
    <source>
        <dbReference type="ARBA" id="ARBA00004496"/>
    </source>
</evidence>